<evidence type="ECO:0000256" key="6">
    <source>
        <dbReference type="PROSITE-ProRule" id="PRU10007"/>
    </source>
</evidence>
<comment type="similarity">
    <text evidence="1 7">Belongs to the aldehyde dehydrogenase family.</text>
</comment>
<protein>
    <recommendedName>
        <fullName evidence="4">succinate-semialdehyde dehydrogenase (NADP(+))</fullName>
        <ecNumber evidence="4">1.2.1.79</ecNumber>
    </recommendedName>
</protein>
<keyword evidence="3 7" id="KW-0560">Oxidoreductase</keyword>
<feature type="compositionally biased region" description="Low complexity" evidence="8">
    <location>
        <begin position="9"/>
        <end position="19"/>
    </location>
</feature>
<evidence type="ECO:0000313" key="11">
    <source>
        <dbReference type="Proteomes" id="UP000225548"/>
    </source>
</evidence>
<feature type="domain" description="Aldehyde dehydrogenase" evidence="9">
    <location>
        <begin position="57"/>
        <end position="514"/>
    </location>
</feature>
<keyword evidence="2" id="KW-0521">NADP</keyword>
<dbReference type="InterPro" id="IPR016161">
    <property type="entry name" value="Ald_DH/histidinol_DH"/>
</dbReference>
<dbReference type="EC" id="1.2.1.79" evidence="4"/>
<dbReference type="GO" id="GO:0036243">
    <property type="term" value="F:succinate-semialdehyde dehydrogenase (NADP+) activity"/>
    <property type="evidence" value="ECO:0007669"/>
    <property type="project" value="UniProtKB-EC"/>
</dbReference>
<evidence type="ECO:0000313" key="10">
    <source>
        <dbReference type="EMBL" id="PFG33955.1"/>
    </source>
</evidence>
<dbReference type="EMBL" id="PDJG01000001">
    <property type="protein sequence ID" value="PFG33955.1"/>
    <property type="molecule type" value="Genomic_DNA"/>
</dbReference>
<dbReference type="PANTHER" id="PTHR11699">
    <property type="entry name" value="ALDEHYDE DEHYDROGENASE-RELATED"/>
    <property type="match status" value="1"/>
</dbReference>
<organism evidence="10 11">
    <name type="scientific">Sanguibacter antarcticus</name>
    <dbReference type="NCBI Taxonomy" id="372484"/>
    <lineage>
        <taxon>Bacteria</taxon>
        <taxon>Bacillati</taxon>
        <taxon>Actinomycetota</taxon>
        <taxon>Actinomycetes</taxon>
        <taxon>Micrococcales</taxon>
        <taxon>Sanguibacteraceae</taxon>
        <taxon>Sanguibacter</taxon>
    </lineage>
</organism>
<dbReference type="InterPro" id="IPR016162">
    <property type="entry name" value="Ald_DH_N"/>
</dbReference>
<dbReference type="Proteomes" id="UP000225548">
    <property type="component" value="Unassembled WGS sequence"/>
</dbReference>
<evidence type="ECO:0000256" key="5">
    <source>
        <dbReference type="ARBA" id="ARBA00048559"/>
    </source>
</evidence>
<dbReference type="InterPro" id="IPR029510">
    <property type="entry name" value="Ald_DH_CS_GLU"/>
</dbReference>
<proteinExistence type="inferred from homology"/>
<evidence type="ECO:0000256" key="4">
    <source>
        <dbReference type="ARBA" id="ARBA00039122"/>
    </source>
</evidence>
<evidence type="ECO:0000256" key="1">
    <source>
        <dbReference type="ARBA" id="ARBA00009986"/>
    </source>
</evidence>
<dbReference type="AlphaFoldDB" id="A0A2A9E6J9"/>
<evidence type="ECO:0000256" key="7">
    <source>
        <dbReference type="RuleBase" id="RU003345"/>
    </source>
</evidence>
<dbReference type="FunFam" id="3.40.605.10:FF:000010">
    <property type="entry name" value="N-succinylglutamate 5-semialdehyde dehydrogenase"/>
    <property type="match status" value="1"/>
</dbReference>
<dbReference type="FunFam" id="3.40.309.10:FF:000009">
    <property type="entry name" value="Aldehyde dehydrogenase A"/>
    <property type="match status" value="1"/>
</dbReference>
<accession>A0A2A9E6J9</accession>
<dbReference type="Gene3D" id="3.40.605.10">
    <property type="entry name" value="Aldehyde Dehydrogenase, Chain A, domain 1"/>
    <property type="match status" value="1"/>
</dbReference>
<reference evidence="10 11" key="1">
    <citation type="submission" date="2017-10" db="EMBL/GenBank/DDBJ databases">
        <title>Sequencing the genomes of 1000 actinobacteria strains.</title>
        <authorList>
            <person name="Klenk H.-P."/>
        </authorList>
    </citation>
    <scope>NUCLEOTIDE SEQUENCE [LARGE SCALE GENOMIC DNA]</scope>
    <source>
        <strain evidence="10 11">DSM 18966</strain>
    </source>
</reference>
<feature type="region of interest" description="Disordered" evidence="8">
    <location>
        <begin position="9"/>
        <end position="28"/>
    </location>
</feature>
<feature type="active site" evidence="6">
    <location>
        <position position="287"/>
    </location>
</feature>
<dbReference type="NCBIfam" id="NF006916">
    <property type="entry name" value="PRK09407.1"/>
    <property type="match status" value="1"/>
</dbReference>
<dbReference type="InterPro" id="IPR015590">
    <property type="entry name" value="Aldehyde_DH_dom"/>
</dbReference>
<gene>
    <name evidence="10" type="ORF">ATL42_1854</name>
</gene>
<dbReference type="InterPro" id="IPR016163">
    <property type="entry name" value="Ald_DH_C"/>
</dbReference>
<comment type="caution">
    <text evidence="10">The sequence shown here is derived from an EMBL/GenBank/DDBJ whole genome shotgun (WGS) entry which is preliminary data.</text>
</comment>
<name>A0A2A9E6J9_9MICO</name>
<evidence type="ECO:0000256" key="8">
    <source>
        <dbReference type="SAM" id="MobiDB-lite"/>
    </source>
</evidence>
<sequence length="554" mass="57995">MQGVVASAYSARMSSSSGSDGPAVDGLIDPENDPRATFLLEPEVVAPLLAHVVTSHDAGTHRSLAPFTGAPLADLPLSSVLDVARAVDRARDAQTRWAARPVRERAAVLLRFHDIVLDRQSAVLDLIQLESGKTRANAFEEIADIAQVTRHYGVRAPAYLRAHGVRGMLPLLTQAVVHRRPVGVVGVIAPWNYPLTLAMADVLPALVAGNAVVLKPDPQTSLTALWAAAALSEAGLPDDVLQVVVGGGEIGAALVDEVDHVAFTGSTAVGRRIAARAGERLVGATLELGGKNPLYVAEDADVPVAAAGAVRACFGNTGQLCMSVERLVLHEAVADAFLDAFLERVRSLRLSGAMDFSADVGCLTTPAQLARVQTHVDDAIARGARILAGGVHRSDIGSLFYAPTVLDQVPPHALCVQEETFGPVVTVERVANDAEAVAVMNETEFGLNASVWTRDLGRGRRIAAAVRAGTVNVNDGYAAAWGSVAAPMGGMKASGLGRRHGSDGILAFTEAQTVAVQRGTSSGLTLDALFALDDGRGQRLLTSSLRLLKSVRAR</sequence>
<keyword evidence="11" id="KW-1185">Reference proteome</keyword>
<dbReference type="Pfam" id="PF00171">
    <property type="entry name" value="Aldedh"/>
    <property type="match status" value="1"/>
</dbReference>
<evidence type="ECO:0000256" key="3">
    <source>
        <dbReference type="ARBA" id="ARBA00023002"/>
    </source>
</evidence>
<evidence type="ECO:0000259" key="9">
    <source>
        <dbReference type="Pfam" id="PF00171"/>
    </source>
</evidence>
<dbReference type="Gene3D" id="3.40.309.10">
    <property type="entry name" value="Aldehyde Dehydrogenase, Chain A, domain 2"/>
    <property type="match status" value="1"/>
</dbReference>
<evidence type="ECO:0000256" key="2">
    <source>
        <dbReference type="ARBA" id="ARBA00022857"/>
    </source>
</evidence>
<comment type="catalytic activity">
    <reaction evidence="5">
        <text>succinate semialdehyde + NADP(+) + H2O = succinate + NADPH + 2 H(+)</text>
        <dbReference type="Rhea" id="RHEA:13213"/>
        <dbReference type="ChEBI" id="CHEBI:15377"/>
        <dbReference type="ChEBI" id="CHEBI:15378"/>
        <dbReference type="ChEBI" id="CHEBI:30031"/>
        <dbReference type="ChEBI" id="CHEBI:57706"/>
        <dbReference type="ChEBI" id="CHEBI:57783"/>
        <dbReference type="ChEBI" id="CHEBI:58349"/>
        <dbReference type="EC" id="1.2.1.79"/>
    </reaction>
</comment>
<dbReference type="PROSITE" id="PS00687">
    <property type="entry name" value="ALDEHYDE_DEHYDR_GLU"/>
    <property type="match status" value="1"/>
</dbReference>
<dbReference type="SUPFAM" id="SSF53720">
    <property type="entry name" value="ALDH-like"/>
    <property type="match status" value="1"/>
</dbReference>